<name>A0ABN8XJ08_RANTA</name>
<gene>
    <name evidence="1" type="ORF">MRATA1EN1_LOCUS30992</name>
</gene>
<comment type="caution">
    <text evidence="1">The sequence shown here is derived from an EMBL/GenBank/DDBJ whole genome shotgun (WGS) entry which is preliminary data.</text>
</comment>
<feature type="non-terminal residue" evidence="1">
    <location>
        <position position="1"/>
    </location>
</feature>
<dbReference type="EMBL" id="CATKSN020000267">
    <property type="protein sequence ID" value="CAI9149374.1"/>
    <property type="molecule type" value="Genomic_DNA"/>
</dbReference>
<evidence type="ECO:0000313" key="2">
    <source>
        <dbReference type="Proteomes" id="UP001176941"/>
    </source>
</evidence>
<protein>
    <submittedName>
        <fullName evidence="1">Uncharacterized protein</fullName>
    </submittedName>
</protein>
<sequence length="71" mass="8140">CARCNCRTLKHSTAHFARFVQLHRRRRPLRLHAAKKCRAAVHALTDTRIPAHNSTRHPGADVPLDLHVIVY</sequence>
<accession>A0ABN8XJ08</accession>
<keyword evidence="2" id="KW-1185">Reference proteome</keyword>
<organism evidence="1 2">
    <name type="scientific">Rangifer tarandus platyrhynchus</name>
    <name type="common">Svalbard reindeer</name>
    <dbReference type="NCBI Taxonomy" id="3082113"/>
    <lineage>
        <taxon>Eukaryota</taxon>
        <taxon>Metazoa</taxon>
        <taxon>Chordata</taxon>
        <taxon>Craniata</taxon>
        <taxon>Vertebrata</taxon>
        <taxon>Euteleostomi</taxon>
        <taxon>Mammalia</taxon>
        <taxon>Eutheria</taxon>
        <taxon>Laurasiatheria</taxon>
        <taxon>Artiodactyla</taxon>
        <taxon>Ruminantia</taxon>
        <taxon>Pecora</taxon>
        <taxon>Cervidae</taxon>
        <taxon>Odocoileinae</taxon>
        <taxon>Rangifer</taxon>
    </lineage>
</organism>
<proteinExistence type="predicted"/>
<reference evidence="1" key="1">
    <citation type="submission" date="2023-04" db="EMBL/GenBank/DDBJ databases">
        <authorList>
            <consortium name="ELIXIR-Norway"/>
        </authorList>
    </citation>
    <scope>NUCLEOTIDE SEQUENCE [LARGE SCALE GENOMIC DNA]</scope>
</reference>
<evidence type="ECO:0000313" key="1">
    <source>
        <dbReference type="EMBL" id="CAI9149374.1"/>
    </source>
</evidence>
<dbReference type="Proteomes" id="UP001176941">
    <property type="component" value="Unassembled WGS sequence"/>
</dbReference>